<reference evidence="1 2" key="1">
    <citation type="submission" date="2019-02" db="EMBL/GenBank/DDBJ databases">
        <title>Deep-cultivation of Planctomycetes and their phenomic and genomic characterization uncovers novel biology.</title>
        <authorList>
            <person name="Wiegand S."/>
            <person name="Jogler M."/>
            <person name="Boedeker C."/>
            <person name="Pinto D."/>
            <person name="Vollmers J."/>
            <person name="Rivas-Marin E."/>
            <person name="Kohn T."/>
            <person name="Peeters S.H."/>
            <person name="Heuer A."/>
            <person name="Rast P."/>
            <person name="Oberbeckmann S."/>
            <person name="Bunk B."/>
            <person name="Jeske O."/>
            <person name="Meyerdierks A."/>
            <person name="Storesund J.E."/>
            <person name="Kallscheuer N."/>
            <person name="Luecker S."/>
            <person name="Lage O.M."/>
            <person name="Pohl T."/>
            <person name="Merkel B.J."/>
            <person name="Hornburger P."/>
            <person name="Mueller R.-W."/>
            <person name="Bruemmer F."/>
            <person name="Labrenz M."/>
            <person name="Spormann A.M."/>
            <person name="Op den Camp H."/>
            <person name="Overmann J."/>
            <person name="Amann R."/>
            <person name="Jetten M.S.M."/>
            <person name="Mascher T."/>
            <person name="Medema M.H."/>
            <person name="Devos D.P."/>
            <person name="Kaster A.-K."/>
            <person name="Ovreas L."/>
            <person name="Rohde M."/>
            <person name="Galperin M.Y."/>
            <person name="Jogler C."/>
        </authorList>
    </citation>
    <scope>NUCLEOTIDE SEQUENCE [LARGE SCALE GENOMIC DNA]</scope>
    <source>
        <strain evidence="1 2">CA12</strain>
    </source>
</reference>
<protein>
    <submittedName>
        <fullName evidence="1">Uncharacterized protein</fullName>
    </submittedName>
</protein>
<evidence type="ECO:0000313" key="1">
    <source>
        <dbReference type="EMBL" id="QDT17115.1"/>
    </source>
</evidence>
<dbReference type="AlphaFoldDB" id="A0A517PCM0"/>
<accession>A0A517PCM0</accession>
<dbReference type="EMBL" id="CP036265">
    <property type="protein sequence ID" value="QDT17115.1"/>
    <property type="molecule type" value="Genomic_DNA"/>
</dbReference>
<dbReference type="RefSeq" id="WP_145360018.1">
    <property type="nucleotide sequence ID" value="NZ_CP036265.1"/>
</dbReference>
<name>A0A517PCM0_9PLAN</name>
<organism evidence="1 2">
    <name type="scientific">Alienimonas californiensis</name>
    <dbReference type="NCBI Taxonomy" id="2527989"/>
    <lineage>
        <taxon>Bacteria</taxon>
        <taxon>Pseudomonadati</taxon>
        <taxon>Planctomycetota</taxon>
        <taxon>Planctomycetia</taxon>
        <taxon>Planctomycetales</taxon>
        <taxon>Planctomycetaceae</taxon>
        <taxon>Alienimonas</taxon>
    </lineage>
</organism>
<sequence>MSGKRGKHQSLSKGLKRSVGWLENRPGVRKIVLGLSEACRHRRSPGCLSVQRATDAGLHLNGYSGTGVVRLFLVCDADRREELASAINERFS</sequence>
<dbReference type="OrthoDB" id="9553690at2"/>
<dbReference type="KEGG" id="acaf:CA12_32270"/>
<evidence type="ECO:0000313" key="2">
    <source>
        <dbReference type="Proteomes" id="UP000318741"/>
    </source>
</evidence>
<dbReference type="Proteomes" id="UP000318741">
    <property type="component" value="Chromosome"/>
</dbReference>
<proteinExistence type="predicted"/>
<keyword evidence="2" id="KW-1185">Reference proteome</keyword>
<gene>
    <name evidence="1" type="ORF">CA12_32270</name>
</gene>